<feature type="transmembrane region" description="Helical" evidence="8">
    <location>
        <begin position="123"/>
        <end position="143"/>
    </location>
</feature>
<evidence type="ECO:0000256" key="3">
    <source>
        <dbReference type="ARBA" id="ARBA00022475"/>
    </source>
</evidence>
<dbReference type="PIRSF" id="PIRSF005355">
    <property type="entry name" value="UBIAD1"/>
    <property type="match status" value="1"/>
</dbReference>
<feature type="transmembrane region" description="Helical" evidence="8">
    <location>
        <begin position="285"/>
        <end position="306"/>
    </location>
</feature>
<evidence type="ECO:0000256" key="8">
    <source>
        <dbReference type="HAMAP-Rule" id="MF_01937"/>
    </source>
</evidence>
<gene>
    <name evidence="8 10" type="primary">menA</name>
    <name evidence="10" type="ORF">H9W84_01280</name>
</gene>
<keyword evidence="3 8" id="KW-1003">Cell membrane</keyword>
<comment type="subcellular location">
    <subcellularLocation>
        <location evidence="8">Cell membrane</location>
        <topology evidence="8">Multi-pass membrane protein</topology>
    </subcellularLocation>
    <subcellularLocation>
        <location evidence="1">Membrane</location>
        <topology evidence="1">Multi-pass membrane protein</topology>
    </subcellularLocation>
</comment>
<dbReference type="AlphaFoldDB" id="A0A9X1UPS5"/>
<feature type="transmembrane region" description="Helical" evidence="8">
    <location>
        <begin position="227"/>
        <end position="243"/>
    </location>
</feature>
<dbReference type="EMBL" id="JACSYB010000001">
    <property type="protein sequence ID" value="MCG8146773.1"/>
    <property type="molecule type" value="Genomic_DNA"/>
</dbReference>
<reference evidence="10" key="1">
    <citation type="submission" date="2021-08" db="EMBL/GenBank/DDBJ databases">
        <title>Complete genome sequence of Moraxella sp strain PS-22.</title>
        <authorList>
            <person name="Das S.K."/>
        </authorList>
    </citation>
    <scope>NUCLEOTIDE SEQUENCE</scope>
    <source>
        <strain evidence="10">PS-22</strain>
    </source>
</reference>
<keyword evidence="6 8" id="KW-1133">Transmembrane helix</keyword>
<evidence type="ECO:0000313" key="11">
    <source>
        <dbReference type="Proteomes" id="UP001139238"/>
    </source>
</evidence>
<protein>
    <recommendedName>
        <fullName evidence="8 9">1,4-dihydroxy-2-naphthoate octaprenyltransferase</fullName>
        <shortName evidence="8">DHNA-octaprenyltransferase</shortName>
        <ecNumber evidence="8 9">2.5.1.74</ecNumber>
    </recommendedName>
</protein>
<evidence type="ECO:0000256" key="6">
    <source>
        <dbReference type="ARBA" id="ARBA00022989"/>
    </source>
</evidence>
<evidence type="ECO:0000313" key="10">
    <source>
        <dbReference type="EMBL" id="MCG8146773.1"/>
    </source>
</evidence>
<comment type="catalytic activity">
    <reaction evidence="8">
        <text>an all-trans-polyprenyl diphosphate + 1,4-dihydroxy-2-naphthoate + H(+) = a 2-demethylmenaquinol + CO2 + diphosphate</text>
        <dbReference type="Rhea" id="RHEA:26478"/>
        <dbReference type="Rhea" id="RHEA-COMP:9563"/>
        <dbReference type="Rhea" id="RHEA-COMP:9564"/>
        <dbReference type="ChEBI" id="CHEBI:11173"/>
        <dbReference type="ChEBI" id="CHEBI:15378"/>
        <dbReference type="ChEBI" id="CHEBI:16526"/>
        <dbReference type="ChEBI" id="CHEBI:33019"/>
        <dbReference type="ChEBI" id="CHEBI:55437"/>
        <dbReference type="ChEBI" id="CHEBI:58914"/>
        <dbReference type="EC" id="2.5.1.74"/>
    </reaction>
</comment>
<name>A0A9X1UPS5_9GAMM</name>
<keyword evidence="4 8" id="KW-0808">Transferase</keyword>
<dbReference type="Gene3D" id="1.10.357.140">
    <property type="entry name" value="UbiA prenyltransferase"/>
    <property type="match status" value="1"/>
</dbReference>
<dbReference type="GO" id="GO:0005886">
    <property type="term" value="C:plasma membrane"/>
    <property type="evidence" value="ECO:0007669"/>
    <property type="project" value="UniProtKB-SubCell"/>
</dbReference>
<dbReference type="GO" id="GO:0042371">
    <property type="term" value="P:vitamin K biosynthetic process"/>
    <property type="evidence" value="ECO:0007669"/>
    <property type="project" value="TreeGrafter"/>
</dbReference>
<dbReference type="GO" id="GO:0009234">
    <property type="term" value="P:menaquinone biosynthetic process"/>
    <property type="evidence" value="ECO:0007669"/>
    <property type="project" value="UniProtKB-UniRule"/>
</dbReference>
<dbReference type="InterPro" id="IPR004657">
    <property type="entry name" value="MenA"/>
</dbReference>
<dbReference type="HAMAP" id="MF_01937">
    <property type="entry name" value="MenA_1"/>
    <property type="match status" value="1"/>
</dbReference>
<comment type="caution">
    <text evidence="10">The sequence shown here is derived from an EMBL/GenBank/DDBJ whole genome shotgun (WGS) entry which is preliminary data.</text>
</comment>
<dbReference type="NCBIfam" id="TIGR00751">
    <property type="entry name" value="menA"/>
    <property type="match status" value="1"/>
</dbReference>
<dbReference type="PANTHER" id="PTHR13929">
    <property type="entry name" value="1,4-DIHYDROXY-2-NAPHTHOATE OCTAPRENYLTRANSFERASE"/>
    <property type="match status" value="1"/>
</dbReference>
<dbReference type="InterPro" id="IPR026046">
    <property type="entry name" value="UBIAD1"/>
</dbReference>
<keyword evidence="2 8" id="KW-0474">Menaquinone biosynthesis</keyword>
<dbReference type="Proteomes" id="UP001139238">
    <property type="component" value="Unassembled WGS sequence"/>
</dbReference>
<accession>A0A9X1UPS5</accession>
<evidence type="ECO:0000256" key="9">
    <source>
        <dbReference type="NCBIfam" id="TIGR00751"/>
    </source>
</evidence>
<dbReference type="GO" id="GO:0046428">
    <property type="term" value="F:1,4-dihydroxy-2-naphthoate polyprenyltransferase activity"/>
    <property type="evidence" value="ECO:0007669"/>
    <property type="project" value="UniProtKB-UniRule"/>
</dbReference>
<feature type="transmembrane region" description="Helical" evidence="8">
    <location>
        <begin position="97"/>
        <end position="117"/>
    </location>
</feature>
<dbReference type="CDD" id="cd13962">
    <property type="entry name" value="PT_UbiA_UBIAD1"/>
    <property type="match status" value="1"/>
</dbReference>
<dbReference type="Pfam" id="PF01040">
    <property type="entry name" value="UbiA"/>
    <property type="match status" value="1"/>
</dbReference>
<organism evidence="10 11">
    <name type="scientific">Moraxella tetraodonis</name>
    <dbReference type="NCBI Taxonomy" id="2767221"/>
    <lineage>
        <taxon>Bacteria</taxon>
        <taxon>Pseudomonadati</taxon>
        <taxon>Pseudomonadota</taxon>
        <taxon>Gammaproteobacteria</taxon>
        <taxon>Moraxellales</taxon>
        <taxon>Moraxellaceae</taxon>
        <taxon>Moraxella</taxon>
    </lineage>
</organism>
<feature type="transmembrane region" description="Helical" evidence="8">
    <location>
        <begin position="182"/>
        <end position="199"/>
    </location>
</feature>
<dbReference type="RefSeq" id="WP_239741384.1">
    <property type="nucleotide sequence ID" value="NZ_JACSYB010000001.1"/>
</dbReference>
<evidence type="ECO:0000256" key="2">
    <source>
        <dbReference type="ARBA" id="ARBA00022428"/>
    </source>
</evidence>
<dbReference type="PANTHER" id="PTHR13929:SF0">
    <property type="entry name" value="UBIA PRENYLTRANSFERASE DOMAIN-CONTAINING PROTEIN 1"/>
    <property type="match status" value="1"/>
</dbReference>
<comment type="pathway">
    <text evidence="8">Quinol/quinone metabolism; menaquinone biosynthesis; menaquinol from 1,4-dihydroxy-2-naphthoate: step 1/2.</text>
</comment>
<keyword evidence="5 8" id="KW-0812">Transmembrane</keyword>
<keyword evidence="11" id="KW-1185">Reference proteome</keyword>
<evidence type="ECO:0000256" key="7">
    <source>
        <dbReference type="ARBA" id="ARBA00023136"/>
    </source>
</evidence>
<dbReference type="InterPro" id="IPR044878">
    <property type="entry name" value="UbiA_sf"/>
</dbReference>
<proteinExistence type="inferred from homology"/>
<feature type="transmembrane region" description="Helical" evidence="8">
    <location>
        <begin position="155"/>
        <end position="176"/>
    </location>
</feature>
<dbReference type="EC" id="2.5.1.74" evidence="8 9"/>
<comment type="similarity">
    <text evidence="8">Belongs to the MenA family. Type 1 subfamily.</text>
</comment>
<comment type="function">
    <text evidence="8">Conversion of 1,4-dihydroxy-2-naphthoate (DHNA) to demethylmenaquinone (DMK).</text>
</comment>
<sequence>MSDGQIFTSILASDSPTHLSTSGGWHIVANALAYSRIGSFTSKNWQIFLLSLWVALGLQILSNLANDYGDGIRGTDAHRLDRQTAQGTINPKTLKNLIISWALFIFGCGIGLLWLSFNSLTDFFTFLALGIIAIIAAVTYTMGKNPYGYNAKGEIAVFLFFGLVNVLGGVYLQTQFIRVRDIIAAVVIGLLCTCVLMINNMRDFDTDTSAGKNTLTTTLGKESMSHLYRFILLGAYFLLITFVTLRQNFYLLSLLILVSPIAKHLKMIRHYSDENIPSNALAPELAKIVLITLATIILMSVSILIFNYKKLI</sequence>
<dbReference type="InterPro" id="IPR000537">
    <property type="entry name" value="UbiA_prenyltransferase"/>
</dbReference>
<evidence type="ECO:0000256" key="1">
    <source>
        <dbReference type="ARBA" id="ARBA00004141"/>
    </source>
</evidence>
<keyword evidence="7 8" id="KW-0472">Membrane</keyword>
<evidence type="ECO:0000256" key="4">
    <source>
        <dbReference type="ARBA" id="ARBA00022679"/>
    </source>
</evidence>
<evidence type="ECO:0000256" key="5">
    <source>
        <dbReference type="ARBA" id="ARBA00022692"/>
    </source>
</evidence>